<comment type="subcellular location">
    <subcellularLocation>
        <location evidence="8">Cell inner membrane</location>
        <topology evidence="8">Multi-pass membrane protein</topology>
    </subcellularLocation>
    <subcellularLocation>
        <location evidence="1">Cell membrane</location>
        <topology evidence="1">Multi-pass membrane protein</topology>
    </subcellularLocation>
</comment>
<evidence type="ECO:0000256" key="8">
    <source>
        <dbReference type="RuleBase" id="RU365088"/>
    </source>
</evidence>
<dbReference type="Gene3D" id="1.20.1720.10">
    <property type="entry name" value="Multidrug resistance protein D"/>
    <property type="match status" value="1"/>
</dbReference>
<keyword evidence="11" id="KW-1185">Reference proteome</keyword>
<dbReference type="Pfam" id="PF07690">
    <property type="entry name" value="MFS_1"/>
    <property type="match status" value="1"/>
</dbReference>
<feature type="transmembrane region" description="Helical" evidence="8">
    <location>
        <begin position="349"/>
        <end position="368"/>
    </location>
</feature>
<feature type="transmembrane region" description="Helical" evidence="8">
    <location>
        <begin position="51"/>
        <end position="71"/>
    </location>
</feature>
<dbReference type="FunFam" id="1.20.1720.10:FF:000005">
    <property type="entry name" value="Bcr/CflA family efflux transporter"/>
    <property type="match status" value="1"/>
</dbReference>
<keyword evidence="7 8" id="KW-0472">Membrane</keyword>
<dbReference type="GO" id="GO:0042910">
    <property type="term" value="F:xenobiotic transmembrane transporter activity"/>
    <property type="evidence" value="ECO:0007669"/>
    <property type="project" value="InterPro"/>
</dbReference>
<dbReference type="InterPro" id="IPR020846">
    <property type="entry name" value="MFS_dom"/>
</dbReference>
<dbReference type="PATRIC" id="fig|206506.3.peg.71"/>
<dbReference type="InterPro" id="IPR004812">
    <property type="entry name" value="Efflux_drug-R_Bcr/CmlA"/>
</dbReference>
<feature type="transmembrane region" description="Helical" evidence="8">
    <location>
        <begin position="220"/>
        <end position="245"/>
    </location>
</feature>
<feature type="transmembrane region" description="Helical" evidence="8">
    <location>
        <begin position="108"/>
        <end position="129"/>
    </location>
</feature>
<keyword evidence="5 8" id="KW-0812">Transmembrane</keyword>
<feature type="transmembrane region" description="Helical" evidence="8">
    <location>
        <begin position="169"/>
        <end position="191"/>
    </location>
</feature>
<evidence type="ECO:0000256" key="6">
    <source>
        <dbReference type="ARBA" id="ARBA00022989"/>
    </source>
</evidence>
<dbReference type="OrthoDB" id="9814303at2"/>
<accession>A0A171KVB6</accession>
<reference evidence="10 11" key="1">
    <citation type="submission" date="2015-04" db="EMBL/GenBank/DDBJ databases">
        <title>Genome sequence of Kerstersia gyiorum CG1.</title>
        <authorList>
            <person name="Greninger A.L."/>
            <person name="Kozyreva V."/>
            <person name="Chaturvedi V."/>
        </authorList>
    </citation>
    <scope>NUCLEOTIDE SEQUENCE [LARGE SCALE GENOMIC DNA]</scope>
    <source>
        <strain evidence="10 11">CG1</strain>
    </source>
</reference>
<dbReference type="SUPFAM" id="SSF103473">
    <property type="entry name" value="MFS general substrate transporter"/>
    <property type="match status" value="1"/>
</dbReference>
<protein>
    <recommendedName>
        <fullName evidence="8">Bcr/CflA family efflux transporter</fullName>
    </recommendedName>
</protein>
<evidence type="ECO:0000259" key="9">
    <source>
        <dbReference type="PROSITE" id="PS50850"/>
    </source>
</evidence>
<dbReference type="Proteomes" id="UP000078084">
    <property type="component" value="Unassembled WGS sequence"/>
</dbReference>
<dbReference type="PROSITE" id="PS50850">
    <property type="entry name" value="MFS"/>
    <property type="match status" value="1"/>
</dbReference>
<feature type="transmembrane region" description="Helical" evidence="8">
    <location>
        <begin position="257"/>
        <end position="275"/>
    </location>
</feature>
<dbReference type="GO" id="GO:0005886">
    <property type="term" value="C:plasma membrane"/>
    <property type="evidence" value="ECO:0007669"/>
    <property type="project" value="UniProtKB-SubCell"/>
</dbReference>
<evidence type="ECO:0000256" key="4">
    <source>
        <dbReference type="ARBA" id="ARBA00022475"/>
    </source>
</evidence>
<feature type="transmembrane region" description="Helical" evidence="8">
    <location>
        <begin position="374"/>
        <end position="396"/>
    </location>
</feature>
<dbReference type="PANTHER" id="PTHR23502">
    <property type="entry name" value="MAJOR FACILITATOR SUPERFAMILY"/>
    <property type="match status" value="1"/>
</dbReference>
<dbReference type="CDD" id="cd17320">
    <property type="entry name" value="MFS_MdfA_MDR_like"/>
    <property type="match status" value="1"/>
</dbReference>
<feature type="transmembrane region" description="Helical" evidence="8">
    <location>
        <begin position="314"/>
        <end position="337"/>
    </location>
</feature>
<keyword evidence="3 8" id="KW-0813">Transport</keyword>
<dbReference type="PANTHER" id="PTHR23502:SF132">
    <property type="entry name" value="POLYAMINE TRANSPORTER 2-RELATED"/>
    <property type="match status" value="1"/>
</dbReference>
<dbReference type="InterPro" id="IPR011701">
    <property type="entry name" value="MFS"/>
</dbReference>
<dbReference type="STRING" id="206506.AAV32_00230"/>
<name>A0A171KVB6_9BURK</name>
<sequence>MAEPINRQKRAVSSGGIIVILAMLTAFAPLATDMYLPAFHLLEKYFNVPEGGVEGSLSVFFLGLACGQAVYGPMIDRYGRLRPLMVGVSLYVVATVLCLVVTDIRLFMLLRFLQAAGGAAGMVIGRAIIRDLYDDRESARALSLMMAIVTLAPILGPIVGGFVVTHMGWRAVFVIMLLFGLSCWVLAWRYLPETLPPEARRRTSLGGVFRTWGTLLGTRAFVVPAILGGMAQACMFAFITGSPFVFMQLHHADEQTYGLLFAAIACALIVGASINRRLLRRFPPARLLAWALRVNAAAGICTVLSVSLHSLPLLFVPLWLTISTLGFIGANAAAVALSASMQHVGSGSALIGVLQFSMAFVVSSVVAATQNGTAYPMTFAMAICGTTAAVLWKCFYRAKA</sequence>
<comment type="similarity">
    <text evidence="2 8">Belongs to the major facilitator superfamily. Bcr/CmlA family.</text>
</comment>
<dbReference type="EMBL" id="LBNE01000001">
    <property type="protein sequence ID" value="KKO72833.1"/>
    <property type="molecule type" value="Genomic_DNA"/>
</dbReference>
<keyword evidence="8" id="KW-0997">Cell inner membrane</keyword>
<proteinExistence type="inferred from homology"/>
<dbReference type="NCBIfam" id="TIGR00710">
    <property type="entry name" value="efflux_Bcr_CflA"/>
    <property type="match status" value="1"/>
</dbReference>
<dbReference type="InterPro" id="IPR036259">
    <property type="entry name" value="MFS_trans_sf"/>
</dbReference>
<evidence type="ECO:0000313" key="10">
    <source>
        <dbReference type="EMBL" id="KKO72833.1"/>
    </source>
</evidence>
<keyword evidence="6 8" id="KW-1133">Transmembrane helix</keyword>
<dbReference type="AlphaFoldDB" id="A0A171KVB6"/>
<gene>
    <name evidence="10" type="ORF">AAV32_00230</name>
</gene>
<comment type="caution">
    <text evidence="10">The sequence shown here is derived from an EMBL/GenBank/DDBJ whole genome shotgun (WGS) entry which is preliminary data.</text>
</comment>
<organism evidence="10 11">
    <name type="scientific">Kerstersia gyiorum</name>
    <dbReference type="NCBI Taxonomy" id="206506"/>
    <lineage>
        <taxon>Bacteria</taxon>
        <taxon>Pseudomonadati</taxon>
        <taxon>Pseudomonadota</taxon>
        <taxon>Betaproteobacteria</taxon>
        <taxon>Burkholderiales</taxon>
        <taxon>Alcaligenaceae</taxon>
        <taxon>Kerstersia</taxon>
    </lineage>
</organism>
<keyword evidence="4" id="KW-1003">Cell membrane</keyword>
<evidence type="ECO:0000256" key="1">
    <source>
        <dbReference type="ARBA" id="ARBA00004651"/>
    </source>
</evidence>
<evidence type="ECO:0000256" key="3">
    <source>
        <dbReference type="ARBA" id="ARBA00022448"/>
    </source>
</evidence>
<evidence type="ECO:0000256" key="5">
    <source>
        <dbReference type="ARBA" id="ARBA00022692"/>
    </source>
</evidence>
<feature type="transmembrane region" description="Helical" evidence="8">
    <location>
        <begin position="83"/>
        <end position="102"/>
    </location>
</feature>
<evidence type="ECO:0000256" key="2">
    <source>
        <dbReference type="ARBA" id="ARBA00006236"/>
    </source>
</evidence>
<evidence type="ECO:0000256" key="7">
    <source>
        <dbReference type="ARBA" id="ARBA00023136"/>
    </source>
</evidence>
<feature type="domain" description="Major facilitator superfamily (MFS) profile" evidence="9">
    <location>
        <begin position="17"/>
        <end position="400"/>
    </location>
</feature>
<dbReference type="GO" id="GO:1990961">
    <property type="term" value="P:xenobiotic detoxification by transmembrane export across the plasma membrane"/>
    <property type="evidence" value="ECO:0007669"/>
    <property type="project" value="InterPro"/>
</dbReference>
<dbReference type="RefSeq" id="WP_068366250.1">
    <property type="nucleotide sequence ID" value="NZ_CP033936.1"/>
</dbReference>
<evidence type="ECO:0000313" key="11">
    <source>
        <dbReference type="Proteomes" id="UP000078084"/>
    </source>
</evidence>
<feature type="transmembrane region" description="Helical" evidence="8">
    <location>
        <begin position="287"/>
        <end position="308"/>
    </location>
</feature>
<feature type="transmembrane region" description="Helical" evidence="8">
    <location>
        <begin position="12"/>
        <end position="31"/>
    </location>
</feature>
<feature type="transmembrane region" description="Helical" evidence="8">
    <location>
        <begin position="141"/>
        <end position="163"/>
    </location>
</feature>